<dbReference type="RefSeq" id="WP_058614792.1">
    <property type="nucleotide sequence ID" value="NZ_LDRV01000093.1"/>
</dbReference>
<evidence type="ECO:0000313" key="1">
    <source>
        <dbReference type="EMBL" id="KTS09060.1"/>
    </source>
</evidence>
<organism evidence="1 2">
    <name type="scientific">Microbacterium testaceum</name>
    <name type="common">Aureobacterium testaceum</name>
    <name type="synonym">Brevibacterium testaceum</name>
    <dbReference type="NCBI Taxonomy" id="2033"/>
    <lineage>
        <taxon>Bacteria</taxon>
        <taxon>Bacillati</taxon>
        <taxon>Actinomycetota</taxon>
        <taxon>Actinomycetes</taxon>
        <taxon>Micrococcales</taxon>
        <taxon>Microbacteriaceae</taxon>
        <taxon>Microbacterium</taxon>
    </lineage>
</organism>
<name>A0A147F5A5_MICTE</name>
<dbReference type="AlphaFoldDB" id="A0A147F5A5"/>
<comment type="caution">
    <text evidence="1">The sequence shown here is derived from an EMBL/GenBank/DDBJ whole genome shotgun (WGS) entry which is preliminary data.</text>
</comment>
<proteinExistence type="predicted"/>
<dbReference type="Proteomes" id="UP000072189">
    <property type="component" value="Unassembled WGS sequence"/>
</dbReference>
<dbReference type="EMBL" id="LDRV01000093">
    <property type="protein sequence ID" value="KTS09060.1"/>
    <property type="molecule type" value="Genomic_DNA"/>
</dbReference>
<dbReference type="PATRIC" id="fig|2033.7.peg.3691"/>
<sequence>MADDADPTTGQVVAIPEGFDTVPLNIAVLDEHWLIQWTPTLPQIIGALSMARAKNLMAPAALDGFRRKLRTAEREKNLAVGLAVHRLREEFGNRPTMTELRDLAYALDDRVIAAAEAYDSAWLEYEYAKDFADAVATDVTLLQSIAKKMKEEQP</sequence>
<reference evidence="1 2" key="1">
    <citation type="journal article" date="2016" name="Front. Microbiol.">
        <title>Genomic Resource of Rice Seed Associated Bacteria.</title>
        <authorList>
            <person name="Midha S."/>
            <person name="Bansal K."/>
            <person name="Sharma S."/>
            <person name="Kumar N."/>
            <person name="Patil P.P."/>
            <person name="Chaudhry V."/>
            <person name="Patil P.B."/>
        </authorList>
    </citation>
    <scope>NUCLEOTIDE SEQUENCE [LARGE SCALE GENOMIC DNA]</scope>
    <source>
        <strain evidence="1 2">RSA3</strain>
    </source>
</reference>
<evidence type="ECO:0000313" key="2">
    <source>
        <dbReference type="Proteomes" id="UP000072189"/>
    </source>
</evidence>
<gene>
    <name evidence="1" type="ORF">RSA3_14270</name>
</gene>
<protein>
    <submittedName>
        <fullName evidence="1">Uncharacterized protein</fullName>
    </submittedName>
</protein>
<accession>A0A147F5A5</accession>